<proteinExistence type="predicted"/>
<organism evidence="3 4">
    <name type="scientific">Phocaeicola dorei</name>
    <dbReference type="NCBI Taxonomy" id="357276"/>
    <lineage>
        <taxon>Bacteria</taxon>
        <taxon>Pseudomonadati</taxon>
        <taxon>Bacteroidota</taxon>
        <taxon>Bacteroidia</taxon>
        <taxon>Bacteroidales</taxon>
        <taxon>Bacteroidaceae</taxon>
        <taxon>Phocaeicola</taxon>
    </lineage>
</organism>
<comment type="caution">
    <text evidence="3">The sequence shown here is derived from an EMBL/GenBank/DDBJ whole genome shotgun (WGS) entry which is preliminary data.</text>
</comment>
<dbReference type="GO" id="GO:0003697">
    <property type="term" value="F:single-stranded DNA binding"/>
    <property type="evidence" value="ECO:0007669"/>
    <property type="project" value="InterPro"/>
</dbReference>
<dbReference type="InterPro" id="IPR041459">
    <property type="entry name" value="MPTase-PolyVal"/>
</dbReference>
<dbReference type="InterPro" id="IPR013610">
    <property type="entry name" value="ArdC_N"/>
</dbReference>
<dbReference type="Pfam" id="PF18818">
    <property type="entry name" value="MPTase-PolyVal"/>
    <property type="match status" value="1"/>
</dbReference>
<feature type="domain" description="Polyvalent protein metallopeptidase" evidence="2">
    <location>
        <begin position="212"/>
        <end position="316"/>
    </location>
</feature>
<evidence type="ECO:0000313" key="3">
    <source>
        <dbReference type="EMBL" id="KAA5379546.1"/>
    </source>
</evidence>
<accession>A0A5M5ZSA6</accession>
<dbReference type="Proteomes" id="UP000347681">
    <property type="component" value="Unassembled WGS sequence"/>
</dbReference>
<reference evidence="3 4" key="1">
    <citation type="journal article" date="2019" name="Nat. Med.">
        <title>A library of human gut bacterial isolates paired with longitudinal multiomics data enables mechanistic microbiome research.</title>
        <authorList>
            <person name="Poyet M."/>
            <person name="Groussin M."/>
            <person name="Gibbons S.M."/>
            <person name="Avila-Pacheco J."/>
            <person name="Jiang X."/>
            <person name="Kearney S.M."/>
            <person name="Perrotta A.R."/>
            <person name="Berdy B."/>
            <person name="Zhao S."/>
            <person name="Lieberman T.D."/>
            <person name="Swanson P.K."/>
            <person name="Smith M."/>
            <person name="Roesemann S."/>
            <person name="Alexander J.E."/>
            <person name="Rich S.A."/>
            <person name="Livny J."/>
            <person name="Vlamakis H."/>
            <person name="Clish C."/>
            <person name="Bullock K."/>
            <person name="Deik A."/>
            <person name="Scott J."/>
            <person name="Pierce K.A."/>
            <person name="Xavier R.J."/>
            <person name="Alm E.J."/>
        </authorList>
    </citation>
    <scope>NUCLEOTIDE SEQUENCE [LARGE SCALE GENOMIC DNA]</scope>
    <source>
        <strain evidence="3 4">BIOML-A5</strain>
    </source>
</reference>
<evidence type="ECO:0000259" key="1">
    <source>
        <dbReference type="Pfam" id="PF08401"/>
    </source>
</evidence>
<dbReference type="EMBL" id="VVZB01000019">
    <property type="protein sequence ID" value="KAA5379546.1"/>
    <property type="molecule type" value="Genomic_DNA"/>
</dbReference>
<name>A0A5M5ZSA6_9BACT</name>
<dbReference type="Pfam" id="PF08401">
    <property type="entry name" value="ArdcN"/>
    <property type="match status" value="1"/>
</dbReference>
<evidence type="ECO:0000259" key="2">
    <source>
        <dbReference type="Pfam" id="PF18818"/>
    </source>
</evidence>
<dbReference type="RefSeq" id="WP_149941202.1">
    <property type="nucleotide sequence ID" value="NZ_VVZB01000019.1"/>
</dbReference>
<protein>
    <submittedName>
        <fullName evidence="3">DUF1738 domain-containing protein</fullName>
    </submittedName>
</protein>
<sequence length="562" mass="64998">MAGYRKRTTEGPNSEDKALDLFAEMMIEKIEQIKGDWHKPWFTEGQLQWPRNLSGREYNGMNAFMLLLHCEKEGYKIPRFCTFDCVQRLNKPAKDGEELPRVSVLRGEKSFPVMLTTFTCIHKETKEKIKYDDYKKLSDEDKQQYNVYPKMQVFRVFNVAQTNLREARPELWERLEQENGHLRPENGTQFSFEPVDTMIRDNLWICPIKPLHQDEAYYSISKNEIVVPEKEQFRDGESFYGTLFHEMTHSTGAEGVLDRIKPTAFGSKEYSREELVAELGSALVSQRYGMIKHIKEDSCAYLKGWLDELKESPQFIKTTLLDVKRATSLITQKVDKIAQELEQDVNQEQKNKTSKPEKTFYTSVVYLQLAEDTNQLDELKNKGDYKGVMTLIKEHYDGNCVDELYTQLTPFQHKGDTLLVEDKDFAVVYNGSVGGTYELMLKHTEQEVREHIKRYGINLASDAVKAVAKDMAAEQFSRMAAEKMPVLEMPNGDVLYVGYNRETDLLDVGEATNAGIAVQHSFPYDHETSLDANLQRVNEKLNDMEEYRVELQEAEYGGGMRR</sequence>
<feature type="domain" description="N-terminal" evidence="1">
    <location>
        <begin position="21"/>
        <end position="157"/>
    </location>
</feature>
<dbReference type="AlphaFoldDB" id="A0A5M5ZSA6"/>
<evidence type="ECO:0000313" key="4">
    <source>
        <dbReference type="Proteomes" id="UP000347681"/>
    </source>
</evidence>
<gene>
    <name evidence="3" type="ORF">F2Y61_20360</name>
</gene>